<name>A0A9W6Q6Y5_9ACTN</name>
<keyword evidence="4 7" id="KW-1133">Transmembrane helix</keyword>
<feature type="transmembrane region" description="Helical" evidence="7">
    <location>
        <begin position="243"/>
        <end position="266"/>
    </location>
</feature>
<proteinExistence type="predicted"/>
<feature type="transmembrane region" description="Helical" evidence="7">
    <location>
        <begin position="93"/>
        <end position="115"/>
    </location>
</feature>
<evidence type="ECO:0000256" key="4">
    <source>
        <dbReference type="ARBA" id="ARBA00022989"/>
    </source>
</evidence>
<feature type="region of interest" description="Disordered" evidence="6">
    <location>
        <begin position="431"/>
        <end position="450"/>
    </location>
</feature>
<dbReference type="SUPFAM" id="SSF103473">
    <property type="entry name" value="MFS general substrate transporter"/>
    <property type="match status" value="1"/>
</dbReference>
<feature type="transmembrane region" description="Helical" evidence="7">
    <location>
        <begin position="50"/>
        <end position="72"/>
    </location>
</feature>
<keyword evidence="3 7" id="KW-0812">Transmembrane</keyword>
<evidence type="ECO:0000313" key="9">
    <source>
        <dbReference type="Proteomes" id="UP001165041"/>
    </source>
</evidence>
<dbReference type="Proteomes" id="UP001165041">
    <property type="component" value="Unassembled WGS sequence"/>
</dbReference>
<evidence type="ECO:0000256" key="5">
    <source>
        <dbReference type="ARBA" id="ARBA00023136"/>
    </source>
</evidence>
<dbReference type="AlphaFoldDB" id="A0A9W6Q6Y5"/>
<evidence type="ECO:0000256" key="6">
    <source>
        <dbReference type="SAM" id="MobiDB-lite"/>
    </source>
</evidence>
<dbReference type="InterPro" id="IPR036259">
    <property type="entry name" value="MFS_trans_sf"/>
</dbReference>
<evidence type="ECO:0000256" key="1">
    <source>
        <dbReference type="ARBA" id="ARBA00004651"/>
    </source>
</evidence>
<evidence type="ECO:0000256" key="7">
    <source>
        <dbReference type="SAM" id="Phobius"/>
    </source>
</evidence>
<evidence type="ECO:0000256" key="3">
    <source>
        <dbReference type="ARBA" id="ARBA00022692"/>
    </source>
</evidence>
<feature type="transmembrane region" description="Helical" evidence="7">
    <location>
        <begin position="396"/>
        <end position="417"/>
    </location>
</feature>
<feature type="transmembrane region" description="Helical" evidence="7">
    <location>
        <begin position="331"/>
        <end position="352"/>
    </location>
</feature>
<dbReference type="InterPro" id="IPR022324">
    <property type="entry name" value="Bacilysin_exporter_BacE_put"/>
</dbReference>
<reference evidence="8" key="1">
    <citation type="submission" date="2023-02" db="EMBL/GenBank/DDBJ databases">
        <title>Kitasatospora phosalacinea NBRC 14627.</title>
        <authorList>
            <person name="Ichikawa N."/>
            <person name="Sato H."/>
            <person name="Tonouchi N."/>
        </authorList>
    </citation>
    <scope>NUCLEOTIDE SEQUENCE</scope>
    <source>
        <strain evidence="8">NBRC 14627</strain>
    </source>
</reference>
<dbReference type="Gene3D" id="1.20.1250.20">
    <property type="entry name" value="MFS general substrate transporter like domains"/>
    <property type="match status" value="1"/>
</dbReference>
<keyword evidence="2" id="KW-1003">Cell membrane</keyword>
<accession>A0A9W6Q6Y5</accession>
<dbReference type="EMBL" id="BSSA01000010">
    <property type="protein sequence ID" value="GLW71107.1"/>
    <property type="molecule type" value="Genomic_DNA"/>
</dbReference>
<dbReference type="PANTHER" id="PTHR23513:SF11">
    <property type="entry name" value="STAPHYLOFERRIN A TRANSPORTER"/>
    <property type="match status" value="1"/>
</dbReference>
<protein>
    <submittedName>
        <fullName evidence="8">MFS transporter</fullName>
    </submittedName>
</protein>
<gene>
    <name evidence="8" type="ORF">Kpho02_34060</name>
</gene>
<dbReference type="PANTHER" id="PTHR23513">
    <property type="entry name" value="INTEGRAL MEMBRANE EFFLUX PROTEIN-RELATED"/>
    <property type="match status" value="1"/>
</dbReference>
<evidence type="ECO:0000313" key="8">
    <source>
        <dbReference type="EMBL" id="GLW71107.1"/>
    </source>
</evidence>
<evidence type="ECO:0000256" key="2">
    <source>
        <dbReference type="ARBA" id="ARBA00022475"/>
    </source>
</evidence>
<dbReference type="PRINTS" id="PR01988">
    <property type="entry name" value="EXPORTERBACE"/>
</dbReference>
<comment type="caution">
    <text evidence="8">The sequence shown here is derived from an EMBL/GenBank/DDBJ whole genome shotgun (WGS) entry which is preliminary data.</text>
</comment>
<dbReference type="Pfam" id="PF07690">
    <property type="entry name" value="MFS_1"/>
    <property type="match status" value="1"/>
</dbReference>
<dbReference type="InterPro" id="IPR011701">
    <property type="entry name" value="MFS"/>
</dbReference>
<comment type="subcellular location">
    <subcellularLocation>
        <location evidence="1">Cell membrane</location>
        <topology evidence="1">Multi-pass membrane protein</topology>
    </subcellularLocation>
</comment>
<feature type="transmembrane region" description="Helical" evidence="7">
    <location>
        <begin position="307"/>
        <end position="325"/>
    </location>
</feature>
<keyword evidence="5 7" id="KW-0472">Membrane</keyword>
<feature type="transmembrane region" description="Helical" evidence="7">
    <location>
        <begin position="373"/>
        <end position="390"/>
    </location>
</feature>
<organism evidence="8 9">
    <name type="scientific">Kitasatospora phosalacinea</name>
    <dbReference type="NCBI Taxonomy" id="2065"/>
    <lineage>
        <taxon>Bacteria</taxon>
        <taxon>Bacillati</taxon>
        <taxon>Actinomycetota</taxon>
        <taxon>Actinomycetes</taxon>
        <taxon>Kitasatosporales</taxon>
        <taxon>Streptomycetaceae</taxon>
        <taxon>Kitasatospora</taxon>
    </lineage>
</organism>
<dbReference type="GO" id="GO:0005886">
    <property type="term" value="C:plasma membrane"/>
    <property type="evidence" value="ECO:0007669"/>
    <property type="project" value="UniProtKB-SubCell"/>
</dbReference>
<feature type="transmembrane region" description="Helical" evidence="7">
    <location>
        <begin position="278"/>
        <end position="300"/>
    </location>
</feature>
<dbReference type="CDD" id="cd06173">
    <property type="entry name" value="MFS_MefA_like"/>
    <property type="match status" value="1"/>
</dbReference>
<sequence length="450" mass="45523">MGVVIPEVLRTERQFARLFVGQALSVLGDRVSFVALPFAVLSIGGSAADVGLVTAAGLVPLLVFTLAGGVWADRLPRQRIMLASDLVRCAVQAAVAVLLFTGTARVGVLALLMALFGVADAFFLPASTGLLPLLVPADRLREANALRGFVQSSSLVVGPALAGLLIAAAGPGGALATDAASFAVSAAVLARLGTVGGSAVDGPVVDGSTVGGSPLGVADAERGERLGFLAELRVGWQQVRSRTWVWAGMLGLAVYHVVVLPSVFVLGPVLAKREWGGAGAWTVVVIAFGLGSIVGDVCAYRLKPARPMAVAAVALAVASCQALIIGSGAPVWAIAALEAVTGVGVSLCFVLWETSLQVHIPERVLSRVSSYDHLISVALMPLGLVLAGPLSDGLGVRPTLFGMTALAVPASLALLLLPAVRRLPASLPVEAGAASGRPDPDPAPGAVVGA</sequence>
<dbReference type="GO" id="GO:0022857">
    <property type="term" value="F:transmembrane transporter activity"/>
    <property type="evidence" value="ECO:0007669"/>
    <property type="project" value="InterPro"/>
</dbReference>